<keyword evidence="2" id="KW-0472">Membrane</keyword>
<feature type="coiled-coil region" evidence="1">
    <location>
        <begin position="50"/>
        <end position="77"/>
    </location>
</feature>
<name>A0ABU9VQC3_9CLOT</name>
<evidence type="ECO:0000313" key="4">
    <source>
        <dbReference type="Proteomes" id="UP001407405"/>
    </source>
</evidence>
<keyword evidence="4" id="KW-1185">Reference proteome</keyword>
<dbReference type="Proteomes" id="UP001407405">
    <property type="component" value="Unassembled WGS sequence"/>
</dbReference>
<organism evidence="3 4">
    <name type="scientific">Anoxynatronum sibiricum</name>
    <dbReference type="NCBI Taxonomy" id="210623"/>
    <lineage>
        <taxon>Bacteria</taxon>
        <taxon>Bacillati</taxon>
        <taxon>Bacillota</taxon>
        <taxon>Clostridia</taxon>
        <taxon>Eubacteriales</taxon>
        <taxon>Clostridiaceae</taxon>
        <taxon>Anoxynatronum</taxon>
    </lineage>
</organism>
<sequence length="102" mass="12259">MRKRQHSRQRHLQQIARILVMITIFLVPCSIVFHHLHQREVQLQHRRLRLEEMRMTLIEMEMERNELLAQINEVYRAARPVEYRTGTISGEVASVSTIETNR</sequence>
<reference evidence="3 4" key="1">
    <citation type="submission" date="2024-04" db="EMBL/GenBank/DDBJ databases">
        <title>Genome sequencing and metabolic network reconstruction of aminoacids and betaine degradation by Anoxynatronum sibiricum.</title>
        <authorList>
            <person name="Detkova E.N."/>
            <person name="Boltjanskaja Y.V."/>
            <person name="Mardanov A.V."/>
            <person name="Kevbrin V."/>
        </authorList>
    </citation>
    <scope>NUCLEOTIDE SEQUENCE [LARGE SCALE GENOMIC DNA]</scope>
    <source>
        <strain evidence="3 4">Z-7981</strain>
    </source>
</reference>
<evidence type="ECO:0000256" key="2">
    <source>
        <dbReference type="SAM" id="Phobius"/>
    </source>
</evidence>
<gene>
    <name evidence="3" type="ORF">AAIG11_02605</name>
</gene>
<proteinExistence type="predicted"/>
<accession>A0ABU9VQC3</accession>
<keyword evidence="1" id="KW-0175">Coiled coil</keyword>
<dbReference type="EMBL" id="JBCITM010000002">
    <property type="protein sequence ID" value="MEN1759354.1"/>
    <property type="molecule type" value="Genomic_DNA"/>
</dbReference>
<evidence type="ECO:0008006" key="5">
    <source>
        <dbReference type="Google" id="ProtNLM"/>
    </source>
</evidence>
<feature type="transmembrane region" description="Helical" evidence="2">
    <location>
        <begin position="15"/>
        <end position="36"/>
    </location>
</feature>
<keyword evidence="2" id="KW-0812">Transmembrane</keyword>
<evidence type="ECO:0000256" key="1">
    <source>
        <dbReference type="SAM" id="Coils"/>
    </source>
</evidence>
<comment type="caution">
    <text evidence="3">The sequence shown here is derived from an EMBL/GenBank/DDBJ whole genome shotgun (WGS) entry which is preliminary data.</text>
</comment>
<evidence type="ECO:0000313" key="3">
    <source>
        <dbReference type="EMBL" id="MEN1759354.1"/>
    </source>
</evidence>
<keyword evidence="2" id="KW-1133">Transmembrane helix</keyword>
<protein>
    <recommendedName>
        <fullName evidence="5">Cell division protein FtsL</fullName>
    </recommendedName>
</protein>